<keyword evidence="3" id="KW-1185">Reference proteome</keyword>
<feature type="transmembrane region" description="Helical" evidence="1">
    <location>
        <begin position="155"/>
        <end position="175"/>
    </location>
</feature>
<comment type="caution">
    <text evidence="2">The sequence shown here is derived from an EMBL/GenBank/DDBJ whole genome shotgun (WGS) entry which is preliminary data.</text>
</comment>
<dbReference type="EMBL" id="WBMS02000042">
    <property type="protein sequence ID" value="MWA05852.1"/>
    <property type="molecule type" value="Genomic_DNA"/>
</dbReference>
<dbReference type="AlphaFoldDB" id="A0A6I4MJ60"/>
<evidence type="ECO:0000313" key="2">
    <source>
        <dbReference type="EMBL" id="MWA05852.1"/>
    </source>
</evidence>
<proteinExistence type="predicted"/>
<feature type="transmembrane region" description="Helical" evidence="1">
    <location>
        <begin position="53"/>
        <end position="72"/>
    </location>
</feature>
<organism evidence="2 3">
    <name type="scientific">Actinomadura physcomitrii</name>
    <dbReference type="NCBI Taxonomy" id="2650748"/>
    <lineage>
        <taxon>Bacteria</taxon>
        <taxon>Bacillati</taxon>
        <taxon>Actinomycetota</taxon>
        <taxon>Actinomycetes</taxon>
        <taxon>Streptosporangiales</taxon>
        <taxon>Thermomonosporaceae</taxon>
        <taxon>Actinomadura</taxon>
    </lineage>
</organism>
<evidence type="ECO:0000256" key="1">
    <source>
        <dbReference type="SAM" id="Phobius"/>
    </source>
</evidence>
<keyword evidence="1" id="KW-1133">Transmembrane helix</keyword>
<feature type="transmembrane region" description="Helical" evidence="1">
    <location>
        <begin position="115"/>
        <end position="134"/>
    </location>
</feature>
<sequence length="210" mass="21735">MRAGAFAAVCVVVSQVGHDMFAERPAPFWAGCAALAGVGGVGYCLADRRRPAWWILLAVEVVQFALHSWFSFCASPASEPWPPAAGTHGAGAHMAGMQAAQVGDAGVSHGACMSVGMLAAHALAGAVAAGWLYAGERALWRALMVIADFLVERALQVLVLLLGHVVAPVVGPLAVATGRGEDEPPPETTALRHVLVRRGPPSPPRALARV</sequence>
<evidence type="ECO:0000313" key="3">
    <source>
        <dbReference type="Proteomes" id="UP000462055"/>
    </source>
</evidence>
<accession>A0A6I4MJ60</accession>
<protein>
    <submittedName>
        <fullName evidence="2">Uncharacterized protein</fullName>
    </submittedName>
</protein>
<keyword evidence="1" id="KW-0472">Membrane</keyword>
<dbReference type="Proteomes" id="UP000462055">
    <property type="component" value="Unassembled WGS sequence"/>
</dbReference>
<dbReference type="RefSeq" id="WP_151598273.1">
    <property type="nucleotide sequence ID" value="NZ_WBMS02000042.1"/>
</dbReference>
<gene>
    <name evidence="2" type="ORF">F8568_036960</name>
</gene>
<name>A0A6I4MJ60_9ACTN</name>
<reference evidence="2" key="1">
    <citation type="submission" date="2019-12" db="EMBL/GenBank/DDBJ databases">
        <title>Actinomadura physcomitrii sp. nov., a novel actinomycete isolated from moss [Physcomitrium sphaericum (Ludw) Fuernr].</title>
        <authorList>
            <person name="Zhuang X."/>
        </authorList>
    </citation>
    <scope>NUCLEOTIDE SEQUENCE [LARGE SCALE GENOMIC DNA]</scope>
    <source>
        <strain evidence="2">LD22</strain>
    </source>
</reference>
<keyword evidence="1" id="KW-0812">Transmembrane</keyword>
<feature type="transmembrane region" description="Helical" evidence="1">
    <location>
        <begin position="27"/>
        <end position="46"/>
    </location>
</feature>